<reference evidence="5" key="1">
    <citation type="submission" date="2018-05" db="EMBL/GenBank/DDBJ databases">
        <authorList>
            <person name="Lanie J.A."/>
            <person name="Ng W.-L."/>
            <person name="Kazmierczak K.M."/>
            <person name="Andrzejewski T.M."/>
            <person name="Davidsen T.M."/>
            <person name="Wayne K.J."/>
            <person name="Tettelin H."/>
            <person name="Glass J.I."/>
            <person name="Rusch D."/>
            <person name="Podicherti R."/>
            <person name="Tsui H.-C.T."/>
            <person name="Winkler M.E."/>
        </authorList>
    </citation>
    <scope>NUCLEOTIDE SEQUENCE</scope>
</reference>
<dbReference type="InterPro" id="IPR012938">
    <property type="entry name" value="Glc/Sorbosone_DH"/>
</dbReference>
<proteinExistence type="predicted"/>
<dbReference type="PROSITE" id="PS51007">
    <property type="entry name" value="CYTC"/>
    <property type="match status" value="1"/>
</dbReference>
<dbReference type="InterPro" id="IPR011041">
    <property type="entry name" value="Quinoprot_gluc/sorb_DH_b-prop"/>
</dbReference>
<gene>
    <name evidence="5" type="ORF">METZ01_LOCUS119889</name>
</gene>
<accession>A0A381XQM1</accession>
<dbReference type="GO" id="GO:0020037">
    <property type="term" value="F:heme binding"/>
    <property type="evidence" value="ECO:0007669"/>
    <property type="project" value="InterPro"/>
</dbReference>
<evidence type="ECO:0000256" key="3">
    <source>
        <dbReference type="ARBA" id="ARBA00023004"/>
    </source>
</evidence>
<organism evidence="5">
    <name type="scientific">marine metagenome</name>
    <dbReference type="NCBI Taxonomy" id="408172"/>
    <lineage>
        <taxon>unclassified sequences</taxon>
        <taxon>metagenomes</taxon>
        <taxon>ecological metagenomes</taxon>
    </lineage>
</organism>
<dbReference type="GO" id="GO:0046872">
    <property type="term" value="F:metal ion binding"/>
    <property type="evidence" value="ECO:0007669"/>
    <property type="project" value="UniProtKB-KW"/>
</dbReference>
<dbReference type="Pfam" id="PF07995">
    <property type="entry name" value="GSDH"/>
    <property type="match status" value="1"/>
</dbReference>
<dbReference type="InterPro" id="IPR009056">
    <property type="entry name" value="Cyt_c-like_dom"/>
</dbReference>
<keyword evidence="3" id="KW-0408">Iron</keyword>
<dbReference type="SUPFAM" id="SSF50952">
    <property type="entry name" value="Soluble quinoprotein glucose dehydrogenase"/>
    <property type="match status" value="1"/>
</dbReference>
<evidence type="ECO:0000256" key="1">
    <source>
        <dbReference type="ARBA" id="ARBA00022617"/>
    </source>
</evidence>
<name>A0A381XQM1_9ZZZZ</name>
<dbReference type="PANTHER" id="PTHR19328">
    <property type="entry name" value="HEDGEHOG-INTERACTING PROTEIN"/>
    <property type="match status" value="1"/>
</dbReference>
<dbReference type="AlphaFoldDB" id="A0A381XQM1"/>
<dbReference type="Pfam" id="PF13442">
    <property type="entry name" value="Cytochrome_CBB3"/>
    <property type="match status" value="1"/>
</dbReference>
<evidence type="ECO:0000259" key="4">
    <source>
        <dbReference type="PROSITE" id="PS51007"/>
    </source>
</evidence>
<dbReference type="InterPro" id="IPR011042">
    <property type="entry name" value="6-blade_b-propeller_TolB-like"/>
</dbReference>
<dbReference type="Gene3D" id="2.120.10.30">
    <property type="entry name" value="TolB, C-terminal domain"/>
    <property type="match status" value="1"/>
</dbReference>
<feature type="domain" description="Cytochrome c" evidence="4">
    <location>
        <begin position="36"/>
        <end position="112"/>
    </location>
</feature>
<keyword evidence="1" id="KW-0349">Heme</keyword>
<dbReference type="GO" id="GO:0009055">
    <property type="term" value="F:electron transfer activity"/>
    <property type="evidence" value="ECO:0007669"/>
    <property type="project" value="InterPro"/>
</dbReference>
<evidence type="ECO:0000256" key="2">
    <source>
        <dbReference type="ARBA" id="ARBA00022723"/>
    </source>
</evidence>
<keyword evidence="2" id="KW-0479">Metal-binding</keyword>
<dbReference type="InterPro" id="IPR036909">
    <property type="entry name" value="Cyt_c-like_dom_sf"/>
</dbReference>
<sequence>MIRLISIVLLVLSTTGVSLSWEGSLGRNHYSAEADSAEDRSRSIYTNYCASCHGSTMQTFVDRKWKYGNSASAIFESIHKGRGGSDAAMPAFGVMLKESQINELVDYILSGIEEGKVYDFEQAFSPTEVYNAEKFDYTLEVIASDLGIPWGMAFLPKGDILVTDRDGAIYRVMKDGKKVIIRGGPSVYAEGQGGLLDVELHPNFEKNGWVYLSYSSHKMEDGETVSSTSVRRYKLKRNRLTREKLIFEAFPY</sequence>
<feature type="non-terminal residue" evidence="5">
    <location>
        <position position="252"/>
    </location>
</feature>
<dbReference type="EMBL" id="UINC01016021">
    <property type="protein sequence ID" value="SVA67035.1"/>
    <property type="molecule type" value="Genomic_DNA"/>
</dbReference>
<dbReference type="PANTHER" id="PTHR19328:SF13">
    <property type="entry name" value="HIPL1 PROTEIN"/>
    <property type="match status" value="1"/>
</dbReference>
<dbReference type="Gene3D" id="1.10.760.10">
    <property type="entry name" value="Cytochrome c-like domain"/>
    <property type="match status" value="1"/>
</dbReference>
<protein>
    <recommendedName>
        <fullName evidence="4">Cytochrome c domain-containing protein</fullName>
    </recommendedName>
</protein>
<evidence type="ECO:0000313" key="5">
    <source>
        <dbReference type="EMBL" id="SVA67035.1"/>
    </source>
</evidence>
<dbReference type="SUPFAM" id="SSF46626">
    <property type="entry name" value="Cytochrome c"/>
    <property type="match status" value="1"/>
</dbReference>